<accession>Q6Z6K2</accession>
<reference evidence="3" key="1">
    <citation type="journal article" date="2005" name="Nature">
        <title>The map-based sequence of the rice genome.</title>
        <authorList>
            <consortium name="International rice genome sequencing project (IRGSP)"/>
            <person name="Matsumoto T."/>
            <person name="Wu J."/>
            <person name="Kanamori H."/>
            <person name="Katayose Y."/>
            <person name="Fujisawa M."/>
            <person name="Namiki N."/>
            <person name="Mizuno H."/>
            <person name="Yamamoto K."/>
            <person name="Antonio B.A."/>
            <person name="Baba T."/>
            <person name="Sakata K."/>
            <person name="Nagamura Y."/>
            <person name="Aoki H."/>
            <person name="Arikawa K."/>
            <person name="Arita K."/>
            <person name="Bito T."/>
            <person name="Chiden Y."/>
            <person name="Fujitsuka N."/>
            <person name="Fukunaka R."/>
            <person name="Hamada M."/>
            <person name="Harada C."/>
            <person name="Hayashi A."/>
            <person name="Hijishita S."/>
            <person name="Honda M."/>
            <person name="Hosokawa S."/>
            <person name="Ichikawa Y."/>
            <person name="Idonuma A."/>
            <person name="Iijima M."/>
            <person name="Ikeda M."/>
            <person name="Ikeno M."/>
            <person name="Ito K."/>
            <person name="Ito S."/>
            <person name="Ito T."/>
            <person name="Ito Y."/>
            <person name="Ito Y."/>
            <person name="Iwabuchi A."/>
            <person name="Kamiya K."/>
            <person name="Karasawa W."/>
            <person name="Kurita K."/>
            <person name="Katagiri S."/>
            <person name="Kikuta A."/>
            <person name="Kobayashi H."/>
            <person name="Kobayashi N."/>
            <person name="Machita K."/>
            <person name="Maehara T."/>
            <person name="Masukawa M."/>
            <person name="Mizubayashi T."/>
            <person name="Mukai Y."/>
            <person name="Nagasaki H."/>
            <person name="Nagata Y."/>
            <person name="Naito S."/>
            <person name="Nakashima M."/>
            <person name="Nakama Y."/>
            <person name="Nakamichi Y."/>
            <person name="Nakamura M."/>
            <person name="Meguro A."/>
            <person name="Negishi M."/>
            <person name="Ohta I."/>
            <person name="Ohta T."/>
            <person name="Okamoto M."/>
            <person name="Ono N."/>
            <person name="Saji S."/>
            <person name="Sakaguchi M."/>
            <person name="Sakai K."/>
            <person name="Shibata M."/>
            <person name="Shimokawa T."/>
            <person name="Song J."/>
            <person name="Takazaki Y."/>
            <person name="Terasawa K."/>
            <person name="Tsugane M."/>
            <person name="Tsuji K."/>
            <person name="Ueda S."/>
            <person name="Waki K."/>
            <person name="Yamagata H."/>
            <person name="Yamamoto M."/>
            <person name="Yamamoto S."/>
            <person name="Yamane H."/>
            <person name="Yoshiki S."/>
            <person name="Yoshihara R."/>
            <person name="Yukawa K."/>
            <person name="Zhong H."/>
            <person name="Yano M."/>
            <person name="Yuan Q."/>
            <person name="Ouyang S."/>
            <person name="Liu J."/>
            <person name="Jones K.M."/>
            <person name="Gansberger K."/>
            <person name="Moffat K."/>
            <person name="Hill J."/>
            <person name="Bera J."/>
            <person name="Fadrosh D."/>
            <person name="Jin S."/>
            <person name="Johri S."/>
            <person name="Kim M."/>
            <person name="Overton L."/>
            <person name="Reardon M."/>
            <person name="Tsitrin T."/>
            <person name="Vuong H."/>
            <person name="Weaver B."/>
            <person name="Ciecko A."/>
            <person name="Tallon L."/>
            <person name="Jackson J."/>
            <person name="Pai G."/>
            <person name="Aken S.V."/>
            <person name="Utterback T."/>
            <person name="Reidmuller S."/>
            <person name="Feldblyum T."/>
            <person name="Hsiao J."/>
            <person name="Zismann V."/>
            <person name="Iobst S."/>
            <person name="de Vazeille A.R."/>
            <person name="Buell C.R."/>
            <person name="Ying K."/>
            <person name="Li Y."/>
            <person name="Lu T."/>
            <person name="Huang Y."/>
            <person name="Zhao Q."/>
            <person name="Feng Q."/>
            <person name="Zhang L."/>
            <person name="Zhu J."/>
            <person name="Weng Q."/>
            <person name="Mu J."/>
            <person name="Lu Y."/>
            <person name="Fan D."/>
            <person name="Liu Y."/>
            <person name="Guan J."/>
            <person name="Zhang Y."/>
            <person name="Yu S."/>
            <person name="Liu X."/>
            <person name="Zhang Y."/>
            <person name="Hong G."/>
            <person name="Han B."/>
            <person name="Choisne N."/>
            <person name="Demange N."/>
            <person name="Orjeda G."/>
            <person name="Samain S."/>
            <person name="Cattolico L."/>
            <person name="Pelletier E."/>
            <person name="Couloux A."/>
            <person name="Segurens B."/>
            <person name="Wincker P."/>
            <person name="D'Hont A."/>
            <person name="Scarpelli C."/>
            <person name="Weissenbach J."/>
            <person name="Salanoubat M."/>
            <person name="Quetier F."/>
            <person name="Yu Y."/>
            <person name="Kim H.R."/>
            <person name="Rambo T."/>
            <person name="Currie J."/>
            <person name="Collura K."/>
            <person name="Luo M."/>
            <person name="Yang T."/>
            <person name="Ammiraju J.S.S."/>
            <person name="Engler F."/>
            <person name="Soderlund C."/>
            <person name="Wing R.A."/>
            <person name="Palmer L.E."/>
            <person name="de la Bastide M."/>
            <person name="Spiegel L."/>
            <person name="Nascimento L."/>
            <person name="Zutavern T."/>
            <person name="O'Shaughnessy A."/>
            <person name="Dike S."/>
            <person name="Dedhia N."/>
            <person name="Preston R."/>
            <person name="Balija V."/>
            <person name="McCombie W.R."/>
            <person name="Chow T."/>
            <person name="Chen H."/>
            <person name="Chung M."/>
            <person name="Chen C."/>
            <person name="Shaw J."/>
            <person name="Wu H."/>
            <person name="Hsiao K."/>
            <person name="Chao Y."/>
            <person name="Chu M."/>
            <person name="Cheng C."/>
            <person name="Hour A."/>
            <person name="Lee P."/>
            <person name="Lin S."/>
            <person name="Lin Y."/>
            <person name="Liou J."/>
            <person name="Liu S."/>
            <person name="Hsing Y."/>
            <person name="Raghuvanshi S."/>
            <person name="Mohanty A."/>
            <person name="Bharti A.K."/>
            <person name="Gaur A."/>
            <person name="Gupta V."/>
            <person name="Kumar D."/>
            <person name="Ravi V."/>
            <person name="Vij S."/>
            <person name="Kapur A."/>
            <person name="Khurana P."/>
            <person name="Khurana P."/>
            <person name="Khurana J.P."/>
            <person name="Tyagi A.K."/>
            <person name="Gaikwad K."/>
            <person name="Singh A."/>
            <person name="Dalal V."/>
            <person name="Srivastava S."/>
            <person name="Dixit A."/>
            <person name="Pal A.K."/>
            <person name="Ghazi I.A."/>
            <person name="Yadav M."/>
            <person name="Pandit A."/>
            <person name="Bhargava A."/>
            <person name="Sureshbabu K."/>
            <person name="Batra K."/>
            <person name="Sharma T.R."/>
            <person name="Mohapatra T."/>
            <person name="Singh N.K."/>
            <person name="Messing J."/>
            <person name="Nelson A.B."/>
            <person name="Fuks G."/>
            <person name="Kavchok S."/>
            <person name="Keizer G."/>
            <person name="Linton E."/>
            <person name="Llaca V."/>
            <person name="Song R."/>
            <person name="Tanyolac B."/>
            <person name="Young S."/>
            <person name="Ho-Il K."/>
            <person name="Hahn J.H."/>
            <person name="Sangsakoo G."/>
            <person name="Vanavichit A."/>
            <person name="de Mattos Luiz.A.T."/>
            <person name="Zimmer P.D."/>
            <person name="Malone G."/>
            <person name="Dellagostin O."/>
            <person name="de Oliveira A.C."/>
            <person name="Bevan M."/>
            <person name="Bancroft I."/>
            <person name="Minx P."/>
            <person name="Cordum H."/>
            <person name="Wilson R."/>
            <person name="Cheng Z."/>
            <person name="Jin W."/>
            <person name="Jiang J."/>
            <person name="Leong S.A."/>
            <person name="Iwama H."/>
            <person name="Gojobori T."/>
            <person name="Itoh T."/>
            <person name="Niimura Y."/>
            <person name="Fujii Y."/>
            <person name="Habara T."/>
            <person name="Sakai H."/>
            <person name="Sato Y."/>
            <person name="Wilson G."/>
            <person name="Kumar K."/>
            <person name="McCouch S."/>
            <person name="Juretic N."/>
            <person name="Hoen D."/>
            <person name="Wright S."/>
            <person name="Bruskiewich R."/>
            <person name="Bureau T."/>
            <person name="Miyao A."/>
            <person name="Hirochika H."/>
            <person name="Nishikawa T."/>
            <person name="Kadowaki K."/>
            <person name="Sugiura M."/>
            <person name="Burr B."/>
            <person name="Sasaki T."/>
        </authorList>
    </citation>
    <scope>NUCLEOTIDE SEQUENCE [LARGE SCALE GENOMIC DNA]</scope>
    <source>
        <strain evidence="3">cv. Nipponbare</strain>
    </source>
</reference>
<gene>
    <name evidence="2" type="primary">P0027A02.27</name>
</gene>
<feature type="compositionally biased region" description="Basic and acidic residues" evidence="1">
    <location>
        <begin position="59"/>
        <end position="98"/>
    </location>
</feature>
<sequence length="293" mass="29890">MSVQLTRSSSSSLPISLSSSPYLCSLQAPRKTTARGGARRRAAGGRRGGSNAQRPARRAGREDAGRPAMAERRGRGLDGDEWRERCAADGGQREREWRPPSAADDVEVDLGILGDSLFRLPPSPIPFYRPGRSVPATAIATGPLPPRRSGHRLAGGGACPAPSPRGPQPRGASSLPPLTPMDAAAAAAPRGVTGRRPSSSAFGGPQGDGTPWSGGEKGGAPLHSHRHAESADAQPSTAAPASPAAASPRVALPHHAGPSSPSPPSPAILSIPTAVGLLFSTPPRRPSQSTAAP</sequence>
<dbReference type="AlphaFoldDB" id="Q6Z6K2"/>
<dbReference type="EMBL" id="AP004996">
    <property type="protein sequence ID" value="BAD17191.1"/>
    <property type="molecule type" value="Genomic_DNA"/>
</dbReference>
<organism evidence="2 3">
    <name type="scientific">Oryza sativa subsp. japonica</name>
    <name type="common">Rice</name>
    <dbReference type="NCBI Taxonomy" id="39947"/>
    <lineage>
        <taxon>Eukaryota</taxon>
        <taxon>Viridiplantae</taxon>
        <taxon>Streptophyta</taxon>
        <taxon>Embryophyta</taxon>
        <taxon>Tracheophyta</taxon>
        <taxon>Spermatophyta</taxon>
        <taxon>Magnoliopsida</taxon>
        <taxon>Liliopsida</taxon>
        <taxon>Poales</taxon>
        <taxon>Poaceae</taxon>
        <taxon>BOP clade</taxon>
        <taxon>Oryzoideae</taxon>
        <taxon>Oryzeae</taxon>
        <taxon>Oryzinae</taxon>
        <taxon>Oryza</taxon>
        <taxon>Oryza sativa</taxon>
    </lineage>
</organism>
<dbReference type="Proteomes" id="UP000000763">
    <property type="component" value="Chromosome 2"/>
</dbReference>
<feature type="compositionally biased region" description="Low complexity" evidence="1">
    <location>
        <begin position="231"/>
        <end position="259"/>
    </location>
</feature>
<proteinExistence type="predicted"/>
<protein>
    <submittedName>
        <fullName evidence="2">Uncharacterized protein</fullName>
    </submittedName>
</protein>
<evidence type="ECO:0000313" key="2">
    <source>
        <dbReference type="EMBL" id="BAD17191.1"/>
    </source>
</evidence>
<name>Q6Z6K2_ORYSJ</name>
<feature type="region of interest" description="Disordered" evidence="1">
    <location>
        <begin position="1"/>
        <end position="104"/>
    </location>
</feature>
<evidence type="ECO:0000313" key="3">
    <source>
        <dbReference type="Proteomes" id="UP000000763"/>
    </source>
</evidence>
<reference evidence="3" key="2">
    <citation type="journal article" date="2008" name="Nucleic Acids Res.">
        <title>The rice annotation project database (RAP-DB): 2008 update.</title>
        <authorList>
            <consortium name="The rice annotation project (RAP)"/>
        </authorList>
    </citation>
    <scope>GENOME REANNOTATION</scope>
    <source>
        <strain evidence="3">cv. Nipponbare</strain>
    </source>
</reference>
<feature type="compositionally biased region" description="Low complexity" evidence="1">
    <location>
        <begin position="8"/>
        <end position="26"/>
    </location>
</feature>
<feature type="region of interest" description="Disordered" evidence="1">
    <location>
        <begin position="127"/>
        <end position="269"/>
    </location>
</feature>
<evidence type="ECO:0000256" key="1">
    <source>
        <dbReference type="SAM" id="MobiDB-lite"/>
    </source>
</evidence>